<name>A0A7E4UUG3_PANRE</name>
<evidence type="ECO:0000313" key="1">
    <source>
        <dbReference type="Proteomes" id="UP000492821"/>
    </source>
</evidence>
<reference evidence="2" key="2">
    <citation type="submission" date="2020-10" db="UniProtKB">
        <authorList>
            <consortium name="WormBaseParasite"/>
        </authorList>
    </citation>
    <scope>IDENTIFICATION</scope>
</reference>
<keyword evidence="1" id="KW-1185">Reference proteome</keyword>
<dbReference type="WBParaSite" id="Pan_g12684.t1">
    <property type="protein sequence ID" value="Pan_g12684.t1"/>
    <property type="gene ID" value="Pan_g12684"/>
</dbReference>
<evidence type="ECO:0000313" key="2">
    <source>
        <dbReference type="WBParaSite" id="Pan_g12684.t1"/>
    </source>
</evidence>
<accession>A0A7E4UUG3</accession>
<sequence length="153" mass="17823">MTRRHNAVLDRLTCTIPKGNDHKLFINQSIRDCDSSLRPDIVWIDEKTKNVTILDVTIPFEGSTTSFQEARKRKQDKYGEIETHFKAQGYKTFNNAFVIGSLGSYDAANEVCIKRLRISHKYATLMKRLMVSDVIRWSRDIYTKHVTGIRQYH</sequence>
<protein>
    <submittedName>
        <fullName evidence="2">Transposase</fullName>
    </submittedName>
</protein>
<proteinExistence type="predicted"/>
<organism evidence="1 2">
    <name type="scientific">Panagrellus redivivus</name>
    <name type="common">Microworm</name>
    <dbReference type="NCBI Taxonomy" id="6233"/>
    <lineage>
        <taxon>Eukaryota</taxon>
        <taxon>Metazoa</taxon>
        <taxon>Ecdysozoa</taxon>
        <taxon>Nematoda</taxon>
        <taxon>Chromadorea</taxon>
        <taxon>Rhabditida</taxon>
        <taxon>Tylenchina</taxon>
        <taxon>Panagrolaimomorpha</taxon>
        <taxon>Panagrolaimoidea</taxon>
        <taxon>Panagrolaimidae</taxon>
        <taxon>Panagrellus</taxon>
    </lineage>
</organism>
<reference evidence="1" key="1">
    <citation type="journal article" date="2013" name="Genetics">
        <title>The draft genome and transcriptome of Panagrellus redivivus are shaped by the harsh demands of a free-living lifestyle.</title>
        <authorList>
            <person name="Srinivasan J."/>
            <person name="Dillman A.R."/>
            <person name="Macchietto M.G."/>
            <person name="Heikkinen L."/>
            <person name="Lakso M."/>
            <person name="Fracchia K.M."/>
            <person name="Antoshechkin I."/>
            <person name="Mortazavi A."/>
            <person name="Wong G."/>
            <person name="Sternberg P.W."/>
        </authorList>
    </citation>
    <scope>NUCLEOTIDE SEQUENCE [LARGE SCALE GENOMIC DNA]</scope>
    <source>
        <strain evidence="1">MT8872</strain>
    </source>
</reference>
<dbReference type="AlphaFoldDB" id="A0A7E4UUG3"/>
<dbReference type="Proteomes" id="UP000492821">
    <property type="component" value="Unassembled WGS sequence"/>
</dbReference>